<dbReference type="InterPro" id="IPR022280">
    <property type="entry name" value="PRTRC_protein-B"/>
</dbReference>
<proteinExistence type="predicted"/>
<organism evidence="1 2">
    <name type="scientific">Aquimonas voraii</name>
    <dbReference type="NCBI Taxonomy" id="265719"/>
    <lineage>
        <taxon>Bacteria</taxon>
        <taxon>Pseudomonadati</taxon>
        <taxon>Pseudomonadota</taxon>
        <taxon>Gammaproteobacteria</taxon>
        <taxon>Lysobacterales</taxon>
        <taxon>Lysobacteraceae</taxon>
        <taxon>Aquimonas</taxon>
    </lineage>
</organism>
<dbReference type="STRING" id="265719.SAMN04488509_11542"/>
<dbReference type="Pfam" id="PF14460">
    <property type="entry name" value="Prok-E2_D"/>
    <property type="match status" value="1"/>
</dbReference>
<dbReference type="Proteomes" id="UP000199603">
    <property type="component" value="Unassembled WGS sequence"/>
</dbReference>
<name>A0A1G6ZR21_9GAMM</name>
<keyword evidence="2" id="KW-1185">Reference proteome</keyword>
<evidence type="ECO:0000313" key="2">
    <source>
        <dbReference type="Proteomes" id="UP000199603"/>
    </source>
</evidence>
<evidence type="ECO:0000313" key="1">
    <source>
        <dbReference type="EMBL" id="SDE04979.1"/>
    </source>
</evidence>
<accession>A0A1G6ZR21</accession>
<reference evidence="1 2" key="1">
    <citation type="submission" date="2016-10" db="EMBL/GenBank/DDBJ databases">
        <authorList>
            <person name="de Groot N.N."/>
        </authorList>
    </citation>
    <scope>NUCLEOTIDE SEQUENCE [LARGE SCALE GENOMIC DNA]</scope>
    <source>
        <strain evidence="1 2">DSM 16957</strain>
    </source>
</reference>
<dbReference type="AlphaFoldDB" id="A0A1G6ZR21"/>
<sequence>MEHPAEPSKDDAFFVDLYDTDGVVRAMRDSLRTTHALFFHQRERMLALTTVHPVTTTREGMPEVGPGRPLSYEDEQSILALLGSRAEEESIEILPERVLYRDPSTLLWWLPAAVRPMHLRTHAEGLRTIEAHWPALAFLVRERSLYLAALACDARPTADTPLFHAPLGNVYVDTGVCTGSARLPEGPETRHLAAWEAVITDTAFTHTNHDATLRTPGTRKRGTGFVKTDASFWLKRASEGPLPVAQFNPLGITLGEWLPRLRASERSGRVGARRPL</sequence>
<dbReference type="NCBIfam" id="TIGR03737">
    <property type="entry name" value="PRTRC_B"/>
    <property type="match status" value="1"/>
</dbReference>
<gene>
    <name evidence="1" type="ORF">SAMN04488509_11542</name>
</gene>
<dbReference type="InterPro" id="IPR032787">
    <property type="entry name" value="Prok-E2_D"/>
</dbReference>
<dbReference type="EMBL" id="FNAG01000015">
    <property type="protein sequence ID" value="SDE04979.1"/>
    <property type="molecule type" value="Genomic_DNA"/>
</dbReference>
<protein>
    <submittedName>
        <fullName evidence="1">PRTRC system protein B</fullName>
    </submittedName>
</protein>